<reference evidence="1 2" key="1">
    <citation type="submission" date="2015-09" db="EMBL/GenBank/DDBJ databases">
        <title>Genome sequence of the marine flavobacterium Croceitalea dokdonensis DOKDO 023 that contains proton- and sodium-pumping rhodopsins.</title>
        <authorList>
            <person name="Kwon S.-K."/>
            <person name="Lee H.K."/>
            <person name="Kwak M.-J."/>
            <person name="Kim J.F."/>
        </authorList>
    </citation>
    <scope>NUCLEOTIDE SEQUENCE [LARGE SCALE GENOMIC DNA]</scope>
    <source>
        <strain evidence="1 2">DOKDO 023</strain>
    </source>
</reference>
<dbReference type="AlphaFoldDB" id="A0A0P7ADL3"/>
<sequence>MVDSPAFSTPGNFVDELTGGMESKGYINLEIQVVFLDMLITRYRN</sequence>
<dbReference type="EMBL" id="LDJX01000009">
    <property type="protein sequence ID" value="KPM30451.1"/>
    <property type="molecule type" value="Genomic_DNA"/>
</dbReference>
<dbReference type="RefSeq" id="WP_157449784.1">
    <property type="nucleotide sequence ID" value="NZ_LDJX01000009.1"/>
</dbReference>
<evidence type="ECO:0000313" key="2">
    <source>
        <dbReference type="Proteomes" id="UP000050280"/>
    </source>
</evidence>
<proteinExistence type="predicted"/>
<comment type="caution">
    <text evidence="1">The sequence shown here is derived from an EMBL/GenBank/DDBJ whole genome shotgun (WGS) entry which is preliminary data.</text>
</comment>
<protein>
    <submittedName>
        <fullName evidence="1">Uncharacterized protein</fullName>
    </submittedName>
</protein>
<accession>A0A0P7ADL3</accession>
<keyword evidence="2" id="KW-1185">Reference proteome</keyword>
<organism evidence="1 2">
    <name type="scientific">Croceitalea dokdonensis DOKDO 023</name>
    <dbReference type="NCBI Taxonomy" id="1300341"/>
    <lineage>
        <taxon>Bacteria</taxon>
        <taxon>Pseudomonadati</taxon>
        <taxon>Bacteroidota</taxon>
        <taxon>Flavobacteriia</taxon>
        <taxon>Flavobacteriales</taxon>
        <taxon>Flavobacteriaceae</taxon>
        <taxon>Croceitalea</taxon>
    </lineage>
</organism>
<gene>
    <name evidence="1" type="ORF">I595_3472</name>
</gene>
<dbReference type="STRING" id="1300341.I595_3472"/>
<evidence type="ECO:0000313" key="1">
    <source>
        <dbReference type="EMBL" id="KPM30451.1"/>
    </source>
</evidence>
<dbReference type="Proteomes" id="UP000050280">
    <property type="component" value="Unassembled WGS sequence"/>
</dbReference>
<name>A0A0P7ADL3_9FLAO</name>